<organism evidence="5 6">
    <name type="scientific">Microlunatus sagamiharensis</name>
    <dbReference type="NCBI Taxonomy" id="546874"/>
    <lineage>
        <taxon>Bacteria</taxon>
        <taxon>Bacillati</taxon>
        <taxon>Actinomycetota</taxon>
        <taxon>Actinomycetes</taxon>
        <taxon>Propionibacteriales</taxon>
        <taxon>Propionibacteriaceae</taxon>
        <taxon>Microlunatus</taxon>
    </lineage>
</organism>
<comment type="similarity">
    <text evidence="1">Belongs to the bacterial solute-binding protein 1 family.</text>
</comment>
<dbReference type="EMBL" id="LT629799">
    <property type="protein sequence ID" value="SDU95693.1"/>
    <property type="molecule type" value="Genomic_DNA"/>
</dbReference>
<evidence type="ECO:0000313" key="5">
    <source>
        <dbReference type="EMBL" id="SDU95693.1"/>
    </source>
</evidence>
<dbReference type="Proteomes" id="UP000198825">
    <property type="component" value="Chromosome I"/>
</dbReference>
<dbReference type="PANTHER" id="PTHR30061">
    <property type="entry name" value="MALTOSE-BINDING PERIPLASMIC PROTEIN"/>
    <property type="match status" value="1"/>
</dbReference>
<dbReference type="Pfam" id="PF13416">
    <property type="entry name" value="SBP_bac_8"/>
    <property type="match status" value="1"/>
</dbReference>
<dbReference type="GO" id="GO:0042956">
    <property type="term" value="P:maltodextrin transmembrane transport"/>
    <property type="evidence" value="ECO:0007669"/>
    <property type="project" value="TreeGrafter"/>
</dbReference>
<dbReference type="RefSeq" id="WP_091074881.1">
    <property type="nucleotide sequence ID" value="NZ_LT629799.1"/>
</dbReference>
<evidence type="ECO:0000256" key="4">
    <source>
        <dbReference type="SAM" id="SignalP"/>
    </source>
</evidence>
<sequence length="467" mass="49637">MARIRTKLGAALVGLAALSLSLSACGGGGSDDGGSGGADGEAIDTSNASGDISYWLWDAGQLPAYQACADAFHAANPNVNVKISQYSWDDYWGKITNGFVAGDAPDVFTDHLSKYGEFVSQDQLVPLDATLAKDGFNTNQYQPGLADLWVGQDGKRYGLPKDFDTTAIFYNQSLVKAGGYSASDLQDLQWNPTDGGSYEKVIAHLTMDTNGKRGDEAGFDKSKIKVYGLGLDGGSGGNGAGQTQWSMYTGSTATPWTYTDKNPWGTHYNYDQPQFQEAFGWFKSLIDKGYMPSVAQVTGQDESSIFTAGKYAMVTNGSWNTNALAGNKDLAVGLAPNPVGPSGKRASMYNGLADSIWVGSKNKPAAAKWVEFLGSPDCQNIVGEKSVVFPAIPSATEKAQAAFKSKGIDVSPFLVQVQDKTTFLFPITDHAAGITNILQPAMDNVLSGKAEVSSLTEANDQINQLFQ</sequence>
<keyword evidence="6" id="KW-1185">Reference proteome</keyword>
<protein>
    <submittedName>
        <fullName evidence="5">Carbohydrate ABC transporter substrate-binding protein, CUT1 family</fullName>
    </submittedName>
</protein>
<dbReference type="CDD" id="cd13585">
    <property type="entry name" value="PBP2_TMBP_like"/>
    <property type="match status" value="1"/>
</dbReference>
<dbReference type="PROSITE" id="PS51257">
    <property type="entry name" value="PROKAR_LIPOPROTEIN"/>
    <property type="match status" value="1"/>
</dbReference>
<reference evidence="6" key="1">
    <citation type="submission" date="2016-10" db="EMBL/GenBank/DDBJ databases">
        <authorList>
            <person name="Varghese N."/>
            <person name="Submissions S."/>
        </authorList>
    </citation>
    <scope>NUCLEOTIDE SEQUENCE [LARGE SCALE GENOMIC DNA]</scope>
    <source>
        <strain evidence="6">DSM 21743</strain>
    </source>
</reference>
<name>A0A1H2MR48_9ACTN</name>
<evidence type="ECO:0000256" key="2">
    <source>
        <dbReference type="ARBA" id="ARBA00022448"/>
    </source>
</evidence>
<dbReference type="GO" id="GO:0055052">
    <property type="term" value="C:ATP-binding cassette (ABC) transporter complex, substrate-binding subunit-containing"/>
    <property type="evidence" value="ECO:0007669"/>
    <property type="project" value="TreeGrafter"/>
</dbReference>
<evidence type="ECO:0000256" key="1">
    <source>
        <dbReference type="ARBA" id="ARBA00008520"/>
    </source>
</evidence>
<dbReference type="AlphaFoldDB" id="A0A1H2MR48"/>
<dbReference type="InterPro" id="IPR006059">
    <property type="entry name" value="SBP"/>
</dbReference>
<dbReference type="PANTHER" id="PTHR30061:SF50">
    <property type="entry name" value="MALTOSE_MALTODEXTRIN-BINDING PERIPLASMIC PROTEIN"/>
    <property type="match status" value="1"/>
</dbReference>
<dbReference type="OrthoDB" id="1650177at2"/>
<keyword evidence="2" id="KW-0813">Transport</keyword>
<dbReference type="STRING" id="546874.SAMN04488544_2558"/>
<feature type="chain" id="PRO_5039550939" evidence="4">
    <location>
        <begin position="27"/>
        <end position="467"/>
    </location>
</feature>
<evidence type="ECO:0000256" key="3">
    <source>
        <dbReference type="ARBA" id="ARBA00022729"/>
    </source>
</evidence>
<keyword evidence="3 4" id="KW-0732">Signal</keyword>
<dbReference type="GO" id="GO:1901982">
    <property type="term" value="F:maltose binding"/>
    <property type="evidence" value="ECO:0007669"/>
    <property type="project" value="TreeGrafter"/>
</dbReference>
<dbReference type="Gene3D" id="3.40.190.10">
    <property type="entry name" value="Periplasmic binding protein-like II"/>
    <property type="match status" value="1"/>
</dbReference>
<accession>A0A1H2MR48</accession>
<dbReference type="SUPFAM" id="SSF53850">
    <property type="entry name" value="Periplasmic binding protein-like II"/>
    <property type="match status" value="1"/>
</dbReference>
<dbReference type="GO" id="GO:0015768">
    <property type="term" value="P:maltose transport"/>
    <property type="evidence" value="ECO:0007669"/>
    <property type="project" value="TreeGrafter"/>
</dbReference>
<evidence type="ECO:0000313" key="6">
    <source>
        <dbReference type="Proteomes" id="UP000198825"/>
    </source>
</evidence>
<proteinExistence type="inferred from homology"/>
<feature type="signal peptide" evidence="4">
    <location>
        <begin position="1"/>
        <end position="26"/>
    </location>
</feature>
<gene>
    <name evidence="5" type="ORF">SAMN04488544_2558</name>
</gene>